<evidence type="ECO:0000313" key="3">
    <source>
        <dbReference type="Proteomes" id="UP000308230"/>
    </source>
</evidence>
<feature type="domain" description="Homing endonuclease LAGLIDADG" evidence="1">
    <location>
        <begin position="13"/>
        <end position="181"/>
    </location>
</feature>
<protein>
    <submittedName>
        <fullName evidence="2">DNA endonuclease</fullName>
    </submittedName>
</protein>
<keyword evidence="3" id="KW-1185">Reference proteome</keyword>
<dbReference type="AlphaFoldDB" id="A0A5R9F6Z5"/>
<comment type="caution">
    <text evidence="2">The sequence shown here is derived from an EMBL/GenBank/DDBJ whole genome shotgun (WGS) entry which is preliminary data.</text>
</comment>
<dbReference type="EMBL" id="SWLG01000009">
    <property type="protein sequence ID" value="TLS36613.1"/>
    <property type="molecule type" value="Genomic_DNA"/>
</dbReference>
<dbReference type="GO" id="GO:0004519">
    <property type="term" value="F:endonuclease activity"/>
    <property type="evidence" value="ECO:0007669"/>
    <property type="project" value="UniProtKB-KW"/>
</dbReference>
<dbReference type="SUPFAM" id="SSF55608">
    <property type="entry name" value="Homing endonucleases"/>
    <property type="match status" value="1"/>
</dbReference>
<dbReference type="Proteomes" id="UP000308230">
    <property type="component" value="Unassembled WGS sequence"/>
</dbReference>
<reference evidence="2 3" key="1">
    <citation type="submission" date="2019-04" db="EMBL/GenBank/DDBJ databases">
        <title>Bacillus caeni sp. nov., a bacterium isolated from mangrove sediment.</title>
        <authorList>
            <person name="Huang H."/>
            <person name="Mo K."/>
            <person name="Hu Y."/>
        </authorList>
    </citation>
    <scope>NUCLEOTIDE SEQUENCE [LARGE SCALE GENOMIC DNA]</scope>
    <source>
        <strain evidence="2 3">HB172195</strain>
    </source>
</reference>
<evidence type="ECO:0000313" key="2">
    <source>
        <dbReference type="EMBL" id="TLS36613.1"/>
    </source>
</evidence>
<keyword evidence="2" id="KW-0255">Endonuclease</keyword>
<dbReference type="Pfam" id="PF03161">
    <property type="entry name" value="LAGLIDADG_2"/>
    <property type="match status" value="1"/>
</dbReference>
<gene>
    <name evidence="2" type="ORF">FCL54_13910</name>
</gene>
<dbReference type="Gene3D" id="3.10.28.10">
    <property type="entry name" value="Homing endonucleases"/>
    <property type="match status" value="2"/>
</dbReference>
<sequence length="284" mass="33994">MEFYSLNPDQQNILVASIIGDGEITKIYPNSRRKSNSYREHYGDNQREYREWKASFFPSILYLTPKSQTLRSKSTPLFTELYPHFYNSNGKKRVPVTMLNHCKSPYFLSILYMDDGSLSITRRINHREKRIYLTPHIFLHLQNYSLEQLQLLRDFILQTFHFNFSVNKRKDGYGYILRFTSTLNTYNFLKAINTCTTSCPSMFYKTNWEYRFEKERQKYNKIYPGYSVIATSSERFKNYTEQEIVKLINLKKFGMTDKEIASQIHRTYWSVVYKISELRKDGLL</sequence>
<accession>A0A5R9F6Z5</accession>
<dbReference type="OrthoDB" id="2351986at2"/>
<keyword evidence="2" id="KW-0540">Nuclease</keyword>
<dbReference type="RefSeq" id="WP_138127292.1">
    <property type="nucleotide sequence ID" value="NZ_SWLG01000009.1"/>
</dbReference>
<dbReference type="InterPro" id="IPR027434">
    <property type="entry name" value="Homing_endonucl"/>
</dbReference>
<keyword evidence="2" id="KW-0378">Hydrolase</keyword>
<dbReference type="InterPro" id="IPR004860">
    <property type="entry name" value="LAGLIDADG_dom"/>
</dbReference>
<name>A0A5R9F6Z5_9BACL</name>
<organism evidence="2 3">
    <name type="scientific">Exobacillus caeni</name>
    <dbReference type="NCBI Taxonomy" id="2574798"/>
    <lineage>
        <taxon>Bacteria</taxon>
        <taxon>Bacillati</taxon>
        <taxon>Bacillota</taxon>
        <taxon>Bacilli</taxon>
        <taxon>Bacillales</taxon>
        <taxon>Guptibacillaceae</taxon>
        <taxon>Exobacillus</taxon>
    </lineage>
</organism>
<proteinExistence type="predicted"/>
<evidence type="ECO:0000259" key="1">
    <source>
        <dbReference type="Pfam" id="PF03161"/>
    </source>
</evidence>